<dbReference type="InterPro" id="IPR001452">
    <property type="entry name" value="SH3_domain"/>
</dbReference>
<evidence type="ECO:0000256" key="4">
    <source>
        <dbReference type="ARBA" id="ARBA00022490"/>
    </source>
</evidence>
<dbReference type="EMBL" id="OU963905">
    <property type="protein sequence ID" value="CAH0398614.1"/>
    <property type="molecule type" value="Genomic_DNA"/>
</dbReference>
<feature type="compositionally biased region" description="Polar residues" evidence="9">
    <location>
        <begin position="351"/>
        <end position="362"/>
    </location>
</feature>
<keyword evidence="4" id="KW-0963">Cytoplasm</keyword>
<feature type="compositionally biased region" description="Low complexity" evidence="9">
    <location>
        <begin position="383"/>
        <end position="392"/>
    </location>
</feature>
<evidence type="ECO:0000313" key="12">
    <source>
        <dbReference type="EMBL" id="CAH0398614.1"/>
    </source>
</evidence>
<comment type="similarity">
    <text evidence="2">Belongs to the ABP1 family.</text>
</comment>
<feature type="region of interest" description="Disordered" evidence="9">
    <location>
        <begin position="262"/>
        <end position="327"/>
    </location>
</feature>
<feature type="region of interest" description="Disordered" evidence="9">
    <location>
        <begin position="351"/>
        <end position="470"/>
    </location>
</feature>
<evidence type="ECO:0000256" key="5">
    <source>
        <dbReference type="ARBA" id="ARBA00023054"/>
    </source>
</evidence>
<dbReference type="PRINTS" id="PR00452">
    <property type="entry name" value="SH3DOMAIN"/>
</dbReference>
<sequence length="640" mass="71456">MAGMAGSKEYRDAPTALNRVPYSLTLIIPSPTAYPSPLLNIGFSSCMPLRSILGYSHPALCANHHPIVPEDNRGKEECKMAINLDKHREALIAAWKDVLDEKSETNWALFGYDGLTNDLKFVGKGDGGLTELTDDFNSGKIQYAFLKVDLPNGTVSKYVLINWQGEGAPTVRKGTCANHIKYVAQFFTGFHLTLHARTEDDLDERLILDKLAKTGSSFNFKTSKAEDLPSSGPVGTAYHKVNPVQEINSKERDQFWLKEEQEEKKRVEAERKRREEEKRKAEEDVRRRDEREAARRAKAEQDKAVVPEATSPTGLSASEALRRQRSAEARQLIGASTAAARAMFQQNLAQGQITGSKTTSNVPEKPVRSSVIAQRINTFTQAQNQSPQPNSPIKSPVKLEPKPLQQEEPEEQPKTSPLKNIDKIKLSLESPSQIQYEPIIDPSADLSPSTETEPSSFSAINYSESKQNDNNYREIETDLKQSEPMIKQNILENDMFDASYSSSNENDDDDSDNKFSTIKRSPYSKNNIAEEGKELSRQNTVIENVNYKKENGNATSEDVSPEGMEEEGNIYEDLDDDPGLTARALYDYQAADESEITFDPGDIITHIEQIDAGWWQGLGPHGVFGLFPANYVELLPAHPR</sequence>
<evidence type="ECO:0000256" key="3">
    <source>
        <dbReference type="ARBA" id="ARBA00022443"/>
    </source>
</evidence>
<dbReference type="CDD" id="cd11281">
    <property type="entry name" value="ADF_drebrin_like"/>
    <property type="match status" value="1"/>
</dbReference>
<dbReference type="InterPro" id="IPR035717">
    <property type="entry name" value="Drebrin-like_SH3"/>
</dbReference>
<dbReference type="PROSITE" id="PS50002">
    <property type="entry name" value="SH3"/>
    <property type="match status" value="1"/>
</dbReference>
<feature type="region of interest" description="Disordered" evidence="9">
    <location>
        <begin position="498"/>
        <end position="520"/>
    </location>
</feature>
<dbReference type="PANTHER" id="PTHR10829:SF25">
    <property type="entry name" value="DREBRIN-LIKE PROTEIN"/>
    <property type="match status" value="1"/>
</dbReference>
<dbReference type="InterPro" id="IPR036028">
    <property type="entry name" value="SH3-like_dom_sf"/>
</dbReference>
<accession>A0ABN8AX11</accession>
<dbReference type="SMART" id="SM00102">
    <property type="entry name" value="ADF"/>
    <property type="match status" value="1"/>
</dbReference>
<evidence type="ECO:0000256" key="8">
    <source>
        <dbReference type="PROSITE-ProRule" id="PRU00192"/>
    </source>
</evidence>
<evidence type="ECO:0000256" key="1">
    <source>
        <dbReference type="ARBA" id="ARBA00004245"/>
    </source>
</evidence>
<feature type="compositionally biased region" description="Basic and acidic residues" evidence="9">
    <location>
        <begin position="262"/>
        <end position="305"/>
    </location>
</feature>
<dbReference type="SMART" id="SM00326">
    <property type="entry name" value="SH3"/>
    <property type="match status" value="1"/>
</dbReference>
<gene>
    <name evidence="12" type="ORF">CHILSU_LOCUS1735</name>
</gene>
<dbReference type="CDD" id="cd11960">
    <property type="entry name" value="SH3_Abp1_eu"/>
    <property type="match status" value="1"/>
</dbReference>
<evidence type="ECO:0000313" key="13">
    <source>
        <dbReference type="Proteomes" id="UP001153292"/>
    </source>
</evidence>
<dbReference type="InterPro" id="IPR029006">
    <property type="entry name" value="ADF-H/Gelsolin-like_dom_sf"/>
</dbReference>
<dbReference type="Proteomes" id="UP001153292">
    <property type="component" value="Chromosome 12"/>
</dbReference>
<feature type="compositionally biased region" description="Polar residues" evidence="9">
    <location>
        <begin position="371"/>
        <end position="382"/>
    </location>
</feature>
<dbReference type="Gene3D" id="2.30.30.40">
    <property type="entry name" value="SH3 Domains"/>
    <property type="match status" value="1"/>
</dbReference>
<proteinExistence type="inferred from homology"/>
<keyword evidence="6" id="KW-0009">Actin-binding</keyword>
<name>A0ABN8AX11_CHISP</name>
<evidence type="ECO:0000256" key="2">
    <source>
        <dbReference type="ARBA" id="ARBA00011039"/>
    </source>
</evidence>
<evidence type="ECO:0000256" key="9">
    <source>
        <dbReference type="SAM" id="MobiDB-lite"/>
    </source>
</evidence>
<dbReference type="Pfam" id="PF00241">
    <property type="entry name" value="Cofilin_ADF"/>
    <property type="match status" value="1"/>
</dbReference>
<evidence type="ECO:0000259" key="10">
    <source>
        <dbReference type="PROSITE" id="PS50002"/>
    </source>
</evidence>
<protein>
    <recommendedName>
        <fullName evidence="14">Drebrin-like protein</fullName>
    </recommendedName>
</protein>
<dbReference type="SUPFAM" id="SSF55753">
    <property type="entry name" value="Actin depolymerizing proteins"/>
    <property type="match status" value="1"/>
</dbReference>
<dbReference type="Gene3D" id="3.40.20.10">
    <property type="entry name" value="Severin"/>
    <property type="match status" value="1"/>
</dbReference>
<feature type="domain" description="SH3" evidence="10">
    <location>
        <begin position="577"/>
        <end position="637"/>
    </location>
</feature>
<reference evidence="12" key="1">
    <citation type="submission" date="2021-12" db="EMBL/GenBank/DDBJ databases">
        <authorList>
            <person name="King R."/>
        </authorList>
    </citation>
    <scope>NUCLEOTIDE SEQUENCE</scope>
</reference>
<keyword evidence="3 8" id="KW-0728">SH3 domain</keyword>
<evidence type="ECO:0000256" key="6">
    <source>
        <dbReference type="ARBA" id="ARBA00023203"/>
    </source>
</evidence>
<evidence type="ECO:0008006" key="14">
    <source>
        <dbReference type="Google" id="ProtNLM"/>
    </source>
</evidence>
<keyword evidence="7" id="KW-0206">Cytoskeleton</keyword>
<comment type="subcellular location">
    <subcellularLocation>
        <location evidence="1">Cytoplasm</location>
        <location evidence="1">Cytoskeleton</location>
    </subcellularLocation>
</comment>
<dbReference type="SUPFAM" id="SSF50044">
    <property type="entry name" value="SH3-domain"/>
    <property type="match status" value="1"/>
</dbReference>
<dbReference type="InterPro" id="IPR002108">
    <property type="entry name" value="ADF-H"/>
</dbReference>
<evidence type="ECO:0000259" key="11">
    <source>
        <dbReference type="PROSITE" id="PS51263"/>
    </source>
</evidence>
<organism evidence="12 13">
    <name type="scientific">Chilo suppressalis</name>
    <name type="common">Asiatic rice borer moth</name>
    <dbReference type="NCBI Taxonomy" id="168631"/>
    <lineage>
        <taxon>Eukaryota</taxon>
        <taxon>Metazoa</taxon>
        <taxon>Ecdysozoa</taxon>
        <taxon>Arthropoda</taxon>
        <taxon>Hexapoda</taxon>
        <taxon>Insecta</taxon>
        <taxon>Pterygota</taxon>
        <taxon>Neoptera</taxon>
        <taxon>Endopterygota</taxon>
        <taxon>Lepidoptera</taxon>
        <taxon>Glossata</taxon>
        <taxon>Ditrysia</taxon>
        <taxon>Pyraloidea</taxon>
        <taxon>Crambidae</taxon>
        <taxon>Crambinae</taxon>
        <taxon>Chilo</taxon>
    </lineage>
</organism>
<dbReference type="PROSITE" id="PS51263">
    <property type="entry name" value="ADF_H"/>
    <property type="match status" value="1"/>
</dbReference>
<feature type="compositionally biased region" description="Polar residues" evidence="9">
    <location>
        <begin position="457"/>
        <end position="470"/>
    </location>
</feature>
<keyword evidence="13" id="KW-1185">Reference proteome</keyword>
<dbReference type="Pfam" id="PF00018">
    <property type="entry name" value="SH3_1"/>
    <property type="match status" value="1"/>
</dbReference>
<evidence type="ECO:0000256" key="7">
    <source>
        <dbReference type="ARBA" id="ARBA00023212"/>
    </source>
</evidence>
<dbReference type="PANTHER" id="PTHR10829">
    <property type="entry name" value="CORTACTIN AND DREBRIN"/>
    <property type="match status" value="1"/>
</dbReference>
<feature type="compositionally biased region" description="Low complexity" evidence="9">
    <location>
        <begin position="447"/>
        <end position="456"/>
    </location>
</feature>
<keyword evidence="5" id="KW-0175">Coiled coil</keyword>
<feature type="domain" description="ADF-H" evidence="11">
    <location>
        <begin position="81"/>
        <end position="212"/>
    </location>
</feature>